<protein>
    <recommendedName>
        <fullName evidence="3">Cytochrome P450</fullName>
    </recommendedName>
</protein>
<dbReference type="SUPFAM" id="SSF48264">
    <property type="entry name" value="Cytochrome P450"/>
    <property type="match status" value="1"/>
</dbReference>
<evidence type="ECO:0008006" key="3">
    <source>
        <dbReference type="Google" id="ProtNLM"/>
    </source>
</evidence>
<evidence type="ECO:0000313" key="2">
    <source>
        <dbReference type="Proteomes" id="UP000541444"/>
    </source>
</evidence>
<evidence type="ECO:0000313" key="1">
    <source>
        <dbReference type="EMBL" id="KAF6166514.1"/>
    </source>
</evidence>
<dbReference type="InterPro" id="IPR036396">
    <property type="entry name" value="Cyt_P450_sf"/>
</dbReference>
<dbReference type="PANTHER" id="PTHR46519:SF2">
    <property type="entry name" value="RING_U-BOX SUPERFAMILY PROTEIN"/>
    <property type="match status" value="1"/>
</dbReference>
<keyword evidence="2" id="KW-1185">Reference proteome</keyword>
<sequence>MIFLTKLPPDYETSRTVDIVIQATGYQSFLIVYDPSIAKHIFRENSKAYSKGILAEILEFVMGKGLIPADGEIWRVRRRPIVPALHKKVIQLFPTELFSRFFLEVMGTFEIEHPLNLRFRLGIERERQRELQGLLEHRAVSDFAHRNRIQVDSCEMKALRPPSIAARELGLLRQRHTVSGLRSESYTEDLEEALTCLLCYSKVLRRDRRHTRIVPTYRKCYLVG</sequence>
<dbReference type="AlphaFoldDB" id="A0A7J7NHM3"/>
<dbReference type="Proteomes" id="UP000541444">
    <property type="component" value="Unassembled WGS sequence"/>
</dbReference>
<gene>
    <name evidence="1" type="ORF">GIB67_005376</name>
</gene>
<name>A0A7J7NHM3_9MAGN</name>
<dbReference type="GO" id="GO:0004497">
    <property type="term" value="F:monooxygenase activity"/>
    <property type="evidence" value="ECO:0007669"/>
    <property type="project" value="InterPro"/>
</dbReference>
<dbReference type="GO" id="GO:0016705">
    <property type="term" value="F:oxidoreductase activity, acting on paired donors, with incorporation or reduction of molecular oxygen"/>
    <property type="evidence" value="ECO:0007669"/>
    <property type="project" value="InterPro"/>
</dbReference>
<accession>A0A7J7NHM3</accession>
<dbReference type="PANTHER" id="PTHR46519">
    <property type="entry name" value="RING/U-BOX SUPERFAMILY PROTEIN"/>
    <property type="match status" value="1"/>
</dbReference>
<proteinExistence type="predicted"/>
<dbReference type="OrthoDB" id="1630248at2759"/>
<reference evidence="1 2" key="1">
    <citation type="journal article" date="2020" name="IScience">
        <title>Genome Sequencing of the Endangered Kingdonia uniflora (Circaeasteraceae, Ranunculales) Reveals Potential Mechanisms of Evolutionary Specialization.</title>
        <authorList>
            <person name="Sun Y."/>
            <person name="Deng T."/>
            <person name="Zhang A."/>
            <person name="Moore M.J."/>
            <person name="Landis J.B."/>
            <person name="Lin N."/>
            <person name="Zhang H."/>
            <person name="Zhang X."/>
            <person name="Huang J."/>
            <person name="Zhang X."/>
            <person name="Sun H."/>
            <person name="Wang H."/>
        </authorList>
    </citation>
    <scope>NUCLEOTIDE SEQUENCE [LARGE SCALE GENOMIC DNA]</scope>
    <source>
        <strain evidence="1">TB1705</strain>
        <tissue evidence="1">Leaf</tissue>
    </source>
</reference>
<dbReference type="GO" id="GO:0020037">
    <property type="term" value="F:heme binding"/>
    <property type="evidence" value="ECO:0007669"/>
    <property type="project" value="InterPro"/>
</dbReference>
<dbReference type="GO" id="GO:0005506">
    <property type="term" value="F:iron ion binding"/>
    <property type="evidence" value="ECO:0007669"/>
    <property type="project" value="InterPro"/>
</dbReference>
<comment type="caution">
    <text evidence="1">The sequence shown here is derived from an EMBL/GenBank/DDBJ whole genome shotgun (WGS) entry which is preliminary data.</text>
</comment>
<organism evidence="1 2">
    <name type="scientific">Kingdonia uniflora</name>
    <dbReference type="NCBI Taxonomy" id="39325"/>
    <lineage>
        <taxon>Eukaryota</taxon>
        <taxon>Viridiplantae</taxon>
        <taxon>Streptophyta</taxon>
        <taxon>Embryophyta</taxon>
        <taxon>Tracheophyta</taxon>
        <taxon>Spermatophyta</taxon>
        <taxon>Magnoliopsida</taxon>
        <taxon>Ranunculales</taxon>
        <taxon>Circaeasteraceae</taxon>
        <taxon>Kingdonia</taxon>
    </lineage>
</organism>
<dbReference type="EMBL" id="JACGCM010000786">
    <property type="protein sequence ID" value="KAF6166514.1"/>
    <property type="molecule type" value="Genomic_DNA"/>
</dbReference>
<dbReference type="Gene3D" id="1.10.630.10">
    <property type="entry name" value="Cytochrome P450"/>
    <property type="match status" value="1"/>
</dbReference>